<dbReference type="EMBL" id="AP024416">
    <property type="protein sequence ID" value="BCR82683.1"/>
    <property type="molecule type" value="Genomic_DNA"/>
</dbReference>
<evidence type="ECO:0000256" key="7">
    <source>
        <dbReference type="SAM" id="Phobius"/>
    </source>
</evidence>
<comment type="similarity">
    <text evidence="2">Belongs to the major facilitator superfamily. Sugar transporter (TC 2.A.1.1) family.</text>
</comment>
<gene>
    <name evidence="9" type="ORF">ACHE_10085A</name>
</gene>
<dbReference type="PANTHER" id="PTHR48022:SF3">
    <property type="entry name" value="HEXOSE TRANSPORTER PROTEIN (AFU_ORTHOLOGUE AFUA_8G04480)-RELATED"/>
    <property type="match status" value="1"/>
</dbReference>
<feature type="domain" description="Major facilitator superfamily (MFS) profile" evidence="8">
    <location>
        <begin position="1"/>
        <end position="306"/>
    </location>
</feature>
<dbReference type="InterPro" id="IPR036259">
    <property type="entry name" value="MFS_trans_sf"/>
</dbReference>
<evidence type="ECO:0000256" key="2">
    <source>
        <dbReference type="ARBA" id="ARBA00010992"/>
    </source>
</evidence>
<evidence type="ECO:0000256" key="1">
    <source>
        <dbReference type="ARBA" id="ARBA00004141"/>
    </source>
</evidence>
<dbReference type="InterPro" id="IPR005829">
    <property type="entry name" value="Sugar_transporter_CS"/>
</dbReference>
<reference evidence="9" key="1">
    <citation type="submission" date="2021-01" db="EMBL/GenBank/DDBJ databases">
        <authorList>
            <consortium name="Aspergillus chevalieri M1 genome sequencing consortium"/>
            <person name="Kazuki M."/>
            <person name="Futagami T."/>
        </authorList>
    </citation>
    <scope>NUCLEOTIDE SEQUENCE</scope>
    <source>
        <strain evidence="9">M1</strain>
    </source>
</reference>
<evidence type="ECO:0000259" key="8">
    <source>
        <dbReference type="PROSITE" id="PS50850"/>
    </source>
</evidence>
<evidence type="ECO:0000313" key="10">
    <source>
        <dbReference type="Proteomes" id="UP000637239"/>
    </source>
</evidence>
<feature type="transmembrane region" description="Helical" evidence="7">
    <location>
        <begin position="117"/>
        <end position="138"/>
    </location>
</feature>
<feature type="transmembrane region" description="Helical" evidence="7">
    <location>
        <begin position="158"/>
        <end position="176"/>
    </location>
</feature>
<dbReference type="SUPFAM" id="SSF103473">
    <property type="entry name" value="MFS general substrate transporter"/>
    <property type="match status" value="1"/>
</dbReference>
<dbReference type="Gene3D" id="1.20.1250.20">
    <property type="entry name" value="MFS general substrate transporter like domains"/>
    <property type="match status" value="1"/>
</dbReference>
<dbReference type="PROSITE" id="PS00216">
    <property type="entry name" value="SUGAR_TRANSPORT_1"/>
    <property type="match status" value="1"/>
</dbReference>
<accession>A0A7R7ZHW8</accession>
<dbReference type="Proteomes" id="UP000637239">
    <property type="component" value="Chromosome 1"/>
</dbReference>
<dbReference type="InterPro" id="IPR020846">
    <property type="entry name" value="MFS_dom"/>
</dbReference>
<keyword evidence="6 7" id="KW-0472">Membrane</keyword>
<dbReference type="InterPro" id="IPR050360">
    <property type="entry name" value="MFS_Sugar_Transporters"/>
</dbReference>
<dbReference type="GeneID" id="66977042"/>
<name>A0A7R7ZHW8_ASPCH</name>
<dbReference type="PANTHER" id="PTHR48022">
    <property type="entry name" value="PLASTIDIC GLUCOSE TRANSPORTER 4"/>
    <property type="match status" value="1"/>
</dbReference>
<dbReference type="FunFam" id="1.20.1250.20:FF:000134">
    <property type="entry name" value="MFS sugar transporter protein"/>
    <property type="match status" value="1"/>
</dbReference>
<dbReference type="InterPro" id="IPR005828">
    <property type="entry name" value="MFS_sugar_transport-like"/>
</dbReference>
<dbReference type="Pfam" id="PF00083">
    <property type="entry name" value="Sugar_tr"/>
    <property type="match status" value="1"/>
</dbReference>
<evidence type="ECO:0000313" key="9">
    <source>
        <dbReference type="EMBL" id="BCR82683.1"/>
    </source>
</evidence>
<dbReference type="GO" id="GO:0016020">
    <property type="term" value="C:membrane"/>
    <property type="evidence" value="ECO:0007669"/>
    <property type="project" value="UniProtKB-SubCell"/>
</dbReference>
<evidence type="ECO:0000256" key="5">
    <source>
        <dbReference type="ARBA" id="ARBA00022989"/>
    </source>
</evidence>
<protein>
    <recommendedName>
        <fullName evidence="8">Major facilitator superfamily (MFS) profile domain-containing protein</fullName>
    </recommendedName>
</protein>
<keyword evidence="10" id="KW-1185">Reference proteome</keyword>
<proteinExistence type="inferred from homology"/>
<keyword evidence="4 7" id="KW-0812">Transmembrane</keyword>
<evidence type="ECO:0000256" key="3">
    <source>
        <dbReference type="ARBA" id="ARBA00022448"/>
    </source>
</evidence>
<reference evidence="9" key="2">
    <citation type="submission" date="2021-02" db="EMBL/GenBank/DDBJ databases">
        <title>Aspergillus chevalieri M1 genome sequence.</title>
        <authorList>
            <person name="Kadooka C."/>
            <person name="Mori K."/>
            <person name="Futagami T."/>
        </authorList>
    </citation>
    <scope>NUCLEOTIDE SEQUENCE</scope>
    <source>
        <strain evidence="9">M1</strain>
    </source>
</reference>
<dbReference type="PROSITE" id="PS50850">
    <property type="entry name" value="MFS"/>
    <property type="match status" value="1"/>
</dbReference>
<dbReference type="AlphaFoldDB" id="A0A7R7ZHW8"/>
<feature type="transmembrane region" description="Helical" evidence="7">
    <location>
        <begin position="28"/>
        <end position="47"/>
    </location>
</feature>
<feature type="transmembrane region" description="Helical" evidence="7">
    <location>
        <begin position="258"/>
        <end position="275"/>
    </location>
</feature>
<keyword evidence="3" id="KW-0813">Transport</keyword>
<dbReference type="KEGG" id="ache:ACHE_10085A"/>
<evidence type="ECO:0000256" key="6">
    <source>
        <dbReference type="ARBA" id="ARBA00023136"/>
    </source>
</evidence>
<feature type="transmembrane region" description="Helical" evidence="7">
    <location>
        <begin position="281"/>
        <end position="302"/>
    </location>
</feature>
<evidence type="ECO:0000256" key="4">
    <source>
        <dbReference type="ARBA" id="ARBA00022692"/>
    </source>
</evidence>
<comment type="subcellular location">
    <subcellularLocation>
        <location evidence="1">Membrane</location>
        <topology evidence="1">Multi-pass membrane protein</topology>
    </subcellularLocation>
</comment>
<organism evidence="9 10">
    <name type="scientific">Aspergillus chevalieri</name>
    <name type="common">Eurotium chevalieri</name>
    <dbReference type="NCBI Taxonomy" id="182096"/>
    <lineage>
        <taxon>Eukaryota</taxon>
        <taxon>Fungi</taxon>
        <taxon>Dikarya</taxon>
        <taxon>Ascomycota</taxon>
        <taxon>Pezizomycotina</taxon>
        <taxon>Eurotiomycetes</taxon>
        <taxon>Eurotiomycetidae</taxon>
        <taxon>Eurotiales</taxon>
        <taxon>Aspergillaceae</taxon>
        <taxon>Aspergillus</taxon>
        <taxon>Aspergillus subgen. Aspergillus</taxon>
    </lineage>
</organism>
<feature type="transmembrane region" description="Helical" evidence="7">
    <location>
        <begin position="183"/>
        <end position="205"/>
    </location>
</feature>
<dbReference type="GO" id="GO:0005351">
    <property type="term" value="F:carbohydrate:proton symporter activity"/>
    <property type="evidence" value="ECO:0007669"/>
    <property type="project" value="TreeGrafter"/>
</dbReference>
<sequence length="341" mass="38438">MYYLGAIVASWTSYGTQKHLNDDWTWRIPSIVQAGFPIIQIVLFWFLPESPRWLIANGHTQQAEQLLARFHTAGDVSHPLIQFEMAEIARTIEMEHSASTMRWTALVDTPGNRKRTFIAVCVGTFAQWNGVAVVSYYLTLVLDTIGVTDSDTQTLINGLLQVFNFVAAGSAALLVDRLGRRPLFLWSALGMLISFIIWTACSAVVNGDDSNQAVGRTVIAFVFIFYFHYDIAYTPLLLGYPTEIFPYSIRSKGVTVELLAVYSSLIILAFVNPIALDRIGWRYYIFFCCFDVLVLVVTWFCFPETKGHSLEEIAEVFDGRAVDLDEEKVGKRGVEHAEYVD</sequence>
<feature type="transmembrane region" description="Helical" evidence="7">
    <location>
        <begin position="217"/>
        <end position="238"/>
    </location>
</feature>
<keyword evidence="5 7" id="KW-1133">Transmembrane helix</keyword>
<dbReference type="RefSeq" id="XP_043131205.1">
    <property type="nucleotide sequence ID" value="XM_043283852.1"/>
</dbReference>